<evidence type="ECO:0008006" key="5">
    <source>
        <dbReference type="Google" id="ProtNLM"/>
    </source>
</evidence>
<name>A0A2A5CF88_9GAMM</name>
<sequence length="486" mass="53702">MLHYGKIPAPLEGSEKIGIGVDYGTSNTAAAIFDGHRVHLVKLEEHSSIMPTAVYIDRDFNARVGQQAVSDYIVANQGRKVELSAEVLGEVRTTTGQVDQGTSLPAEANTSLVYGQSFQDASMPGRLFRGIKRLLGRKSSERIMVFDRPFRLVALVTPILLRVHDCLLVGMNKIGLSNSTQHVADHACIGHPVNFEGHSQAHNKLALERLQEACGHAGIKYRNLFAEPNAAVMSYLMSQDNVQAKVILTVDFGGGTLDFCVLAEKEGGYEVIGTHGVGLGGDHIDQTLFRSLLFPLLGKGERWQREVDGCKVETLFPFEPFEELIINWTVSYMLNQNEYLTPVRDKMSKGGDAAHKFERLYDLITQNYSYQVFQRLKECKETLSSQEEALLDIPEINVSLTLTRQKFNELIAQSLEQFSTAVSDTLEKAGLTDTDVSLVIRTGGSCLIHAVTQILEQRFPGRVVEHDPFTSVAAGLAIADYQMQKG</sequence>
<protein>
    <recommendedName>
        <fullName evidence="5">Hsp70 family protein</fullName>
    </recommendedName>
</protein>
<dbReference type="InterPro" id="IPR043129">
    <property type="entry name" value="ATPase_NBD"/>
</dbReference>
<dbReference type="GO" id="GO:0140662">
    <property type="term" value="F:ATP-dependent protein folding chaperone"/>
    <property type="evidence" value="ECO:0007669"/>
    <property type="project" value="InterPro"/>
</dbReference>
<evidence type="ECO:0000313" key="3">
    <source>
        <dbReference type="EMBL" id="PCJ42537.1"/>
    </source>
</evidence>
<dbReference type="GO" id="GO:0005524">
    <property type="term" value="F:ATP binding"/>
    <property type="evidence" value="ECO:0007669"/>
    <property type="project" value="UniProtKB-KW"/>
</dbReference>
<dbReference type="Pfam" id="PF00012">
    <property type="entry name" value="HSP70"/>
    <property type="match status" value="2"/>
</dbReference>
<comment type="caution">
    <text evidence="3">The sequence shown here is derived from an EMBL/GenBank/DDBJ whole genome shotgun (WGS) entry which is preliminary data.</text>
</comment>
<dbReference type="EMBL" id="NVWI01000002">
    <property type="protein sequence ID" value="PCJ42537.1"/>
    <property type="molecule type" value="Genomic_DNA"/>
</dbReference>
<organism evidence="3 4">
    <name type="scientific">SAR86 cluster bacterium</name>
    <dbReference type="NCBI Taxonomy" id="2030880"/>
    <lineage>
        <taxon>Bacteria</taxon>
        <taxon>Pseudomonadati</taxon>
        <taxon>Pseudomonadota</taxon>
        <taxon>Gammaproteobacteria</taxon>
        <taxon>SAR86 cluster</taxon>
    </lineage>
</organism>
<dbReference type="PANTHER" id="PTHR19375">
    <property type="entry name" value="HEAT SHOCK PROTEIN 70KDA"/>
    <property type="match status" value="1"/>
</dbReference>
<keyword evidence="1" id="KW-0547">Nucleotide-binding</keyword>
<reference evidence="4" key="1">
    <citation type="submission" date="2017-08" db="EMBL/GenBank/DDBJ databases">
        <title>A dynamic microbial community with high functional redundancy inhabits the cold, oxic subseafloor aquifer.</title>
        <authorList>
            <person name="Tully B.J."/>
            <person name="Wheat C.G."/>
            <person name="Glazer B.T."/>
            <person name="Huber J.A."/>
        </authorList>
    </citation>
    <scope>NUCLEOTIDE SEQUENCE [LARGE SCALE GENOMIC DNA]</scope>
</reference>
<evidence type="ECO:0000256" key="1">
    <source>
        <dbReference type="ARBA" id="ARBA00022741"/>
    </source>
</evidence>
<evidence type="ECO:0000313" key="4">
    <source>
        <dbReference type="Proteomes" id="UP000228987"/>
    </source>
</evidence>
<evidence type="ECO:0000256" key="2">
    <source>
        <dbReference type="ARBA" id="ARBA00022840"/>
    </source>
</evidence>
<accession>A0A2A5CF88</accession>
<keyword evidence="2" id="KW-0067">ATP-binding</keyword>
<proteinExistence type="predicted"/>
<gene>
    <name evidence="3" type="ORF">COA71_03220</name>
</gene>
<dbReference type="Proteomes" id="UP000228987">
    <property type="component" value="Unassembled WGS sequence"/>
</dbReference>
<dbReference type="Gene3D" id="3.30.420.40">
    <property type="match status" value="3"/>
</dbReference>
<dbReference type="InterPro" id="IPR013126">
    <property type="entry name" value="Hsp_70_fam"/>
</dbReference>
<dbReference type="AlphaFoldDB" id="A0A2A5CF88"/>
<dbReference type="SUPFAM" id="SSF53067">
    <property type="entry name" value="Actin-like ATPase domain"/>
    <property type="match status" value="2"/>
</dbReference>